<dbReference type="PROSITE" id="PS50011">
    <property type="entry name" value="PROTEIN_KINASE_DOM"/>
    <property type="match status" value="1"/>
</dbReference>
<dbReference type="PROSITE" id="PS00108">
    <property type="entry name" value="PROTEIN_KINASE_ST"/>
    <property type="match status" value="1"/>
</dbReference>
<dbReference type="Pfam" id="PF00069">
    <property type="entry name" value="Pkinase"/>
    <property type="match status" value="1"/>
</dbReference>
<keyword evidence="5 13" id="KW-0418">Kinase</keyword>
<dbReference type="RefSeq" id="XP_020044560.1">
    <property type="nucleotide sequence ID" value="XM_020189653.1"/>
</dbReference>
<dbReference type="GO" id="GO:0004674">
    <property type="term" value="F:protein serine/threonine kinase activity"/>
    <property type="evidence" value="ECO:0007669"/>
    <property type="project" value="UniProtKB-KW"/>
</dbReference>
<dbReference type="GO" id="GO:0005524">
    <property type="term" value="F:ATP binding"/>
    <property type="evidence" value="ECO:0007669"/>
    <property type="project" value="UniProtKB-UniRule"/>
</dbReference>
<evidence type="ECO:0000313" key="13">
    <source>
        <dbReference type="EMBL" id="ODV58253.1"/>
    </source>
</evidence>
<evidence type="ECO:0000256" key="10">
    <source>
        <dbReference type="RuleBase" id="RU000304"/>
    </source>
</evidence>
<dbReference type="OrthoDB" id="6513151at2759"/>
<dbReference type="PROSITE" id="PS00107">
    <property type="entry name" value="PROTEIN_KINASE_ATP"/>
    <property type="match status" value="1"/>
</dbReference>
<feature type="non-terminal residue" evidence="13">
    <location>
        <position position="422"/>
    </location>
</feature>
<reference evidence="14" key="1">
    <citation type="submission" date="2016-05" db="EMBL/GenBank/DDBJ databases">
        <title>Comparative genomics of biotechnologically important yeasts.</title>
        <authorList>
            <consortium name="DOE Joint Genome Institute"/>
            <person name="Riley R."/>
            <person name="Haridas S."/>
            <person name="Wolfe K.H."/>
            <person name="Lopes M.R."/>
            <person name="Hittinger C.T."/>
            <person name="Goker M."/>
            <person name="Salamov A."/>
            <person name="Wisecaver J."/>
            <person name="Long T.M."/>
            <person name="Aerts A.L."/>
            <person name="Barry K."/>
            <person name="Choi C."/>
            <person name="Clum A."/>
            <person name="Coughlan A.Y."/>
            <person name="Deshpande S."/>
            <person name="Douglass A.P."/>
            <person name="Hanson S.J."/>
            <person name="Klenk H.-P."/>
            <person name="Labutti K."/>
            <person name="Lapidus A."/>
            <person name="Lindquist E."/>
            <person name="Lipzen A."/>
            <person name="Meier-Kolthoff J.P."/>
            <person name="Ohm R.A."/>
            <person name="Otillar R.P."/>
            <person name="Pangilinan J."/>
            <person name="Peng Y."/>
            <person name="Rokas A."/>
            <person name="Rosa C.A."/>
            <person name="Scheuner C."/>
            <person name="Sibirny A.A."/>
            <person name="Slot J.C."/>
            <person name="Stielow J.B."/>
            <person name="Sun H."/>
            <person name="Kurtzman C.P."/>
            <person name="Blackwell M."/>
            <person name="Grigoriev I.V."/>
            <person name="Jeffries T.W."/>
        </authorList>
    </citation>
    <scope>NUCLEOTIDE SEQUENCE [LARGE SCALE GENOMIC DNA]</scope>
    <source>
        <strain evidence="14">DSM 1968</strain>
    </source>
</reference>
<dbReference type="PANTHER" id="PTHR24343">
    <property type="entry name" value="SERINE/THREONINE KINASE"/>
    <property type="match status" value="1"/>
</dbReference>
<dbReference type="FunCoup" id="A0A1D2V9W1">
    <property type="interactions" value="254"/>
</dbReference>
<evidence type="ECO:0000256" key="4">
    <source>
        <dbReference type="ARBA" id="ARBA00022741"/>
    </source>
</evidence>
<dbReference type="EC" id="2.7.11.1" evidence="1"/>
<dbReference type="InParanoid" id="A0A1D2V9W1"/>
<comment type="similarity">
    <text evidence="10">Belongs to the protein kinase superfamily.</text>
</comment>
<comment type="catalytic activity">
    <reaction evidence="7">
        <text>L-threonyl-[protein] + ATP = O-phospho-L-threonyl-[protein] + ADP + H(+)</text>
        <dbReference type="Rhea" id="RHEA:46608"/>
        <dbReference type="Rhea" id="RHEA-COMP:11060"/>
        <dbReference type="Rhea" id="RHEA-COMP:11605"/>
        <dbReference type="ChEBI" id="CHEBI:15378"/>
        <dbReference type="ChEBI" id="CHEBI:30013"/>
        <dbReference type="ChEBI" id="CHEBI:30616"/>
        <dbReference type="ChEBI" id="CHEBI:61977"/>
        <dbReference type="ChEBI" id="CHEBI:456216"/>
        <dbReference type="EC" id="2.7.11.1"/>
    </reaction>
</comment>
<comment type="catalytic activity">
    <reaction evidence="8">
        <text>L-seryl-[protein] + ATP = O-phospho-L-seryl-[protein] + ADP + H(+)</text>
        <dbReference type="Rhea" id="RHEA:17989"/>
        <dbReference type="Rhea" id="RHEA-COMP:9863"/>
        <dbReference type="Rhea" id="RHEA-COMP:11604"/>
        <dbReference type="ChEBI" id="CHEBI:15378"/>
        <dbReference type="ChEBI" id="CHEBI:29999"/>
        <dbReference type="ChEBI" id="CHEBI:30616"/>
        <dbReference type="ChEBI" id="CHEBI:83421"/>
        <dbReference type="ChEBI" id="CHEBI:456216"/>
        <dbReference type="EC" id="2.7.11.1"/>
    </reaction>
</comment>
<evidence type="ECO:0000256" key="2">
    <source>
        <dbReference type="ARBA" id="ARBA00022527"/>
    </source>
</evidence>
<dbReference type="InterPro" id="IPR011009">
    <property type="entry name" value="Kinase-like_dom_sf"/>
</dbReference>
<evidence type="ECO:0000256" key="11">
    <source>
        <dbReference type="SAM" id="MobiDB-lite"/>
    </source>
</evidence>
<evidence type="ECO:0000256" key="1">
    <source>
        <dbReference type="ARBA" id="ARBA00012513"/>
    </source>
</evidence>
<dbReference type="InterPro" id="IPR008271">
    <property type="entry name" value="Ser/Thr_kinase_AS"/>
</dbReference>
<evidence type="ECO:0000259" key="12">
    <source>
        <dbReference type="PROSITE" id="PS50011"/>
    </source>
</evidence>
<keyword evidence="3" id="KW-0808">Transferase</keyword>
<sequence>VGKVLGEGAGGSVRVITRDSDGLTFAVKEFRPRKKNESKEEYAKKCNAEYCVGSTLHHPNIIKTLDILHSSDSSKFFEIMQYCPIDFFGVVMSGRMARSEINCCFKQIVNGVKYLHSNGLAHRDLKLDNCVVTFDGIVKIIDFGSAFVFKYPYEEVSHKATGVVGSDPYLAPEVLSPNKYDCEPVDIWSIGIIYCCMTLRRFPWRCPKSTDSSFKLFVMPDEHPHDYVQSAKDHHTLLTKRKGEKLLNEKLEKGKKEKEKQKENNEKSDKKSDKETFVENPEIKIETDKDQKTDDTASEEGVAKNLEKMKINSTEKQTSVSIETNIKKDKDSKDPKDSKDSNNPNEHADANKKFKQLHGPYRLMRLLPHASRQIISRILEIDPEKRATMKEIYADPWFQSILFCSEDEHEKPVNALNHNHTI</sequence>
<dbReference type="GO" id="GO:0006873">
    <property type="term" value="P:intracellular monoatomic ion homeostasis"/>
    <property type="evidence" value="ECO:0007669"/>
    <property type="project" value="EnsemblFungi"/>
</dbReference>
<feature type="region of interest" description="Disordered" evidence="11">
    <location>
        <begin position="240"/>
        <end position="353"/>
    </location>
</feature>
<feature type="binding site" evidence="9">
    <location>
        <position position="34"/>
    </location>
    <ligand>
        <name>ATP</name>
        <dbReference type="ChEBI" id="CHEBI:30616"/>
    </ligand>
</feature>
<dbReference type="InterPro" id="IPR000719">
    <property type="entry name" value="Prot_kinase_dom"/>
</dbReference>
<keyword evidence="2 10" id="KW-0723">Serine/threonine-protein kinase</keyword>
<gene>
    <name evidence="13" type="ORF">ASCRUDRAFT_20842</name>
</gene>
<dbReference type="SUPFAM" id="SSF56112">
    <property type="entry name" value="Protein kinase-like (PK-like)"/>
    <property type="match status" value="1"/>
</dbReference>
<dbReference type="STRING" id="1344418.A0A1D2V9W1"/>
<dbReference type="GO" id="GO:0005829">
    <property type="term" value="C:cytosol"/>
    <property type="evidence" value="ECO:0007669"/>
    <property type="project" value="TreeGrafter"/>
</dbReference>
<dbReference type="InterPro" id="IPR017441">
    <property type="entry name" value="Protein_kinase_ATP_BS"/>
</dbReference>
<name>A0A1D2V9W1_9ASCO</name>
<evidence type="ECO:0000256" key="9">
    <source>
        <dbReference type="PROSITE-ProRule" id="PRU10141"/>
    </source>
</evidence>
<evidence type="ECO:0000256" key="3">
    <source>
        <dbReference type="ARBA" id="ARBA00022679"/>
    </source>
</evidence>
<dbReference type="PANTHER" id="PTHR24343:SF137">
    <property type="entry name" value="SERINE_THREONINE-PROTEIN KINASE HRK1"/>
    <property type="match status" value="1"/>
</dbReference>
<feature type="domain" description="Protein kinase" evidence="12">
    <location>
        <begin position="1"/>
        <end position="398"/>
    </location>
</feature>
<dbReference type="Gene3D" id="1.10.510.10">
    <property type="entry name" value="Transferase(Phosphotransferase) domain 1"/>
    <property type="match status" value="2"/>
</dbReference>
<keyword evidence="14" id="KW-1185">Reference proteome</keyword>
<feature type="compositionally biased region" description="Polar residues" evidence="11">
    <location>
        <begin position="311"/>
        <end position="324"/>
    </location>
</feature>
<protein>
    <recommendedName>
        <fullName evidence="1">non-specific serine/threonine protein kinase</fullName>
        <ecNumber evidence="1">2.7.11.1</ecNumber>
    </recommendedName>
</protein>
<evidence type="ECO:0000256" key="7">
    <source>
        <dbReference type="ARBA" id="ARBA00047899"/>
    </source>
</evidence>
<feature type="non-terminal residue" evidence="13">
    <location>
        <position position="1"/>
    </location>
</feature>
<feature type="compositionally biased region" description="Basic and acidic residues" evidence="11">
    <location>
        <begin position="325"/>
        <end position="352"/>
    </location>
</feature>
<dbReference type="AlphaFoldDB" id="A0A1D2V9W1"/>
<feature type="compositionally biased region" description="Basic and acidic residues" evidence="11">
    <location>
        <begin position="244"/>
        <end position="310"/>
    </location>
</feature>
<organism evidence="13 14">
    <name type="scientific">Ascoidea rubescens DSM 1968</name>
    <dbReference type="NCBI Taxonomy" id="1344418"/>
    <lineage>
        <taxon>Eukaryota</taxon>
        <taxon>Fungi</taxon>
        <taxon>Dikarya</taxon>
        <taxon>Ascomycota</taxon>
        <taxon>Saccharomycotina</taxon>
        <taxon>Saccharomycetes</taxon>
        <taxon>Ascoideaceae</taxon>
        <taxon>Ascoidea</taxon>
    </lineage>
</organism>
<dbReference type="EMBL" id="KV454493">
    <property type="protein sequence ID" value="ODV58253.1"/>
    <property type="molecule type" value="Genomic_DNA"/>
</dbReference>
<evidence type="ECO:0000256" key="8">
    <source>
        <dbReference type="ARBA" id="ARBA00048679"/>
    </source>
</evidence>
<dbReference type="SMART" id="SM00220">
    <property type="entry name" value="S_TKc"/>
    <property type="match status" value="1"/>
</dbReference>
<keyword evidence="6 9" id="KW-0067">ATP-binding</keyword>
<evidence type="ECO:0000313" key="14">
    <source>
        <dbReference type="Proteomes" id="UP000095038"/>
    </source>
</evidence>
<evidence type="ECO:0000256" key="5">
    <source>
        <dbReference type="ARBA" id="ARBA00022777"/>
    </source>
</evidence>
<dbReference type="Proteomes" id="UP000095038">
    <property type="component" value="Unassembled WGS sequence"/>
</dbReference>
<evidence type="ECO:0000256" key="6">
    <source>
        <dbReference type="ARBA" id="ARBA00022840"/>
    </source>
</evidence>
<proteinExistence type="inferred from homology"/>
<accession>A0A1D2V9W1</accession>
<keyword evidence="4 9" id="KW-0547">Nucleotide-binding</keyword>
<dbReference type="GeneID" id="30963289"/>